<dbReference type="CDD" id="cd01651">
    <property type="entry name" value="RT_G2_intron"/>
    <property type="match status" value="1"/>
</dbReference>
<dbReference type="RefSeq" id="YP_010180068.1">
    <property type="nucleotide sequence ID" value="NC_058229.1"/>
</dbReference>
<dbReference type="GO" id="GO:0003964">
    <property type="term" value="F:RNA-directed DNA polymerase activity"/>
    <property type="evidence" value="ECO:0007669"/>
    <property type="project" value="TreeGrafter"/>
</dbReference>
<protein>
    <recommendedName>
        <fullName evidence="1">Reverse transcriptase domain-containing protein</fullName>
    </recommendedName>
</protein>
<dbReference type="PROSITE" id="PS50878">
    <property type="entry name" value="RT_POL"/>
    <property type="match status" value="1"/>
</dbReference>
<dbReference type="InterPro" id="IPR000477">
    <property type="entry name" value="RT_dom"/>
</dbReference>
<dbReference type="EMBL" id="MK456489">
    <property type="protein sequence ID" value="QUX32936.1"/>
    <property type="molecule type" value="Genomic_DNA"/>
</dbReference>
<name>A0A8E5J664_9ASCO</name>
<accession>A0A8E5J664</accession>
<dbReference type="PANTHER" id="PTHR33642">
    <property type="entry name" value="COX1/OXI3 INTRON 1 PROTEIN-RELATED"/>
    <property type="match status" value="1"/>
</dbReference>
<dbReference type="GeneID" id="68204861"/>
<dbReference type="AlphaFoldDB" id="A0A8E5J664"/>
<dbReference type="Pfam" id="PF01348">
    <property type="entry name" value="Intron_maturas2"/>
    <property type="match status" value="1"/>
</dbReference>
<dbReference type="SUPFAM" id="SSF56672">
    <property type="entry name" value="DNA/RNA polymerases"/>
    <property type="match status" value="1"/>
</dbReference>
<dbReference type="Pfam" id="PF00078">
    <property type="entry name" value="RVT_1"/>
    <property type="match status" value="1"/>
</dbReference>
<evidence type="ECO:0000259" key="1">
    <source>
        <dbReference type="PROSITE" id="PS50878"/>
    </source>
</evidence>
<dbReference type="GO" id="GO:0090615">
    <property type="term" value="P:mitochondrial mRNA processing"/>
    <property type="evidence" value="ECO:0007669"/>
    <property type="project" value="TreeGrafter"/>
</dbReference>
<gene>
    <name evidence="2" type="primary">orf759</name>
</gene>
<dbReference type="GO" id="GO:0006315">
    <property type="term" value="P:homing of group II introns"/>
    <property type="evidence" value="ECO:0007669"/>
    <property type="project" value="TreeGrafter"/>
</dbReference>
<sequence length="759" mass="88134">MITMQHFMDTLLSNKYKNIMAYKERDGKDLSSGTVAISSWNSHVEVNKTDTYRHNTFSGYILRVMSWYNCNVTSPMIQWGLVNQSITCHIKQNITNMLYKIMMLVCMQAAKGMNSLLHNNMLNRLSNNSRKKDLRIRDVTASNSLTMTNKRARSSRISVDYMKGYNLNMLTLKNTYCDHRKYSTKIKQQSNDVIKEEFITKVLNNKLLEKNKKNNKYYNTLNITCDMDFLVLCYDKIKSKPGNMSSGVDNETLDEINLNYFNKTSEETKSGKFNFKAGRSSMIPKKEPNKFRMLTVVSPRDKMVHTALIYMLNAMWEPTFSNMSYGFRPNRSTHSALLPLYLSGNRYNWVIQGDITKCFDNIPHNMMMKSTSNKIGDPRLLELLNKYTKAGYVLDGKVMNKLDKGVPQGGALSPLLANMVFDKFDKYIENYINKFNIGKHKKTNRTYANLRHQMKHAKTSEEMRNLKLLLSKTPSVYHLDSNYKRMTYIRYADDFLMLMMGNINDAKKIKLDIKEYLKTHCGSELNEEKTLMTNMKKKFYFLGAEMVKPRHTGFSVKRGNQNMRIVPRMFIKAPIDKLINKLLENGFMRRNKSGNYFPLSKGGLTNLDHYSMMSYYSSKMMGTMNYYSFASNYNRTRRMIWYTQSSCAYTLAQKYKMSAAKVYKKFGSSLKCPETDIQLSLPKDLKATHKFKNTSSKINPMTLLDINWSGKLTERTFGRSCMLCGSKTNMEMHHLRSVKDVRHKMRTGNSTYDMWTGGG</sequence>
<geneLocation type="mitochondrion" evidence="2"/>
<organism evidence="2">
    <name type="scientific">Magnusiomyces paraingens</name>
    <dbReference type="NCBI Taxonomy" id="2606893"/>
    <lineage>
        <taxon>Eukaryota</taxon>
        <taxon>Fungi</taxon>
        <taxon>Dikarya</taxon>
        <taxon>Ascomycota</taxon>
        <taxon>Saccharomycotina</taxon>
        <taxon>Dipodascomycetes</taxon>
        <taxon>Dipodascales</taxon>
        <taxon>Dipodascaceae</taxon>
        <taxon>Magnusiomyces</taxon>
    </lineage>
</organism>
<proteinExistence type="predicted"/>
<evidence type="ECO:0000313" key="2">
    <source>
        <dbReference type="EMBL" id="QUX32936.1"/>
    </source>
</evidence>
<feature type="domain" description="Reverse transcriptase" evidence="1">
    <location>
        <begin position="264"/>
        <end position="546"/>
    </location>
</feature>
<dbReference type="InterPro" id="IPR043502">
    <property type="entry name" value="DNA/RNA_pol_sf"/>
</dbReference>
<dbReference type="GO" id="GO:0005739">
    <property type="term" value="C:mitochondrion"/>
    <property type="evidence" value="ECO:0007669"/>
    <property type="project" value="TreeGrafter"/>
</dbReference>
<reference evidence="2" key="1">
    <citation type="submission" date="2019-01" db="EMBL/GenBank/DDBJ databases">
        <title>Mitochondrial genome of the yeast Saprochaete ingens.</title>
        <authorList>
            <person name="Lichancova H."/>
            <person name="Brejova B."/>
            <person name="Vinar T."/>
            <person name="Nosek J."/>
        </authorList>
    </citation>
    <scope>NUCLEOTIDE SEQUENCE</scope>
    <source>
        <strain evidence="2">NRRL Y-7930</strain>
    </source>
</reference>
<dbReference type="PANTHER" id="PTHR33642:SF4">
    <property type="entry name" value="COX1_OXI3 INTRON 1 PROTEIN-RELATED"/>
    <property type="match status" value="1"/>
</dbReference>
<dbReference type="InterPro" id="IPR024937">
    <property type="entry name" value="Domain_X"/>
</dbReference>
<keyword evidence="2" id="KW-0496">Mitochondrion</keyword>